<name>A0A845HMN2_9BURK</name>
<feature type="domain" description="PoNi C-terminal" evidence="1">
    <location>
        <begin position="146"/>
        <end position="255"/>
    </location>
</feature>
<protein>
    <submittedName>
        <fullName evidence="2">DUF1911 domain-containing protein</fullName>
    </submittedName>
</protein>
<evidence type="ECO:0000259" key="1">
    <source>
        <dbReference type="Pfam" id="PF08929"/>
    </source>
</evidence>
<dbReference type="InterPro" id="IPR028983">
    <property type="entry name" value="PA2201-like_C"/>
</dbReference>
<dbReference type="InterPro" id="IPR015025">
    <property type="entry name" value="PoNi_C"/>
</dbReference>
<dbReference type="Proteomes" id="UP000484875">
    <property type="component" value="Unassembled WGS sequence"/>
</dbReference>
<keyword evidence="3" id="KW-1185">Reference proteome</keyword>
<dbReference type="EMBL" id="WWCV01000034">
    <property type="protein sequence ID" value="MYN18765.1"/>
    <property type="molecule type" value="Genomic_DNA"/>
</dbReference>
<comment type="caution">
    <text evidence="2">The sequence shown here is derived from an EMBL/GenBank/DDBJ whole genome shotgun (WGS) entry which is preliminary data.</text>
</comment>
<accession>A0A845HMN2</accession>
<evidence type="ECO:0000313" key="2">
    <source>
        <dbReference type="EMBL" id="MYN18765.1"/>
    </source>
</evidence>
<dbReference type="SUPFAM" id="SSF140731">
    <property type="entry name" value="PA2201 C-terminal domain-like"/>
    <property type="match status" value="1"/>
</dbReference>
<organism evidence="2 3">
    <name type="scientific">Duganella vulcania</name>
    <dbReference type="NCBI Taxonomy" id="2692166"/>
    <lineage>
        <taxon>Bacteria</taxon>
        <taxon>Pseudomonadati</taxon>
        <taxon>Pseudomonadota</taxon>
        <taxon>Betaproteobacteria</taxon>
        <taxon>Burkholderiales</taxon>
        <taxon>Oxalobacteraceae</taxon>
        <taxon>Telluria group</taxon>
        <taxon>Duganella</taxon>
    </lineage>
</organism>
<dbReference type="AlphaFoldDB" id="A0A845HMN2"/>
<dbReference type="Gene3D" id="1.10.3920.10">
    <property type="entry name" value="PA2201 C-terminal domain-like"/>
    <property type="match status" value="1"/>
</dbReference>
<evidence type="ECO:0000313" key="3">
    <source>
        <dbReference type="Proteomes" id="UP000484875"/>
    </source>
</evidence>
<reference evidence="2 3" key="1">
    <citation type="submission" date="2019-12" db="EMBL/GenBank/DDBJ databases">
        <title>Novel species isolated from a subtropical stream in China.</title>
        <authorList>
            <person name="Lu H."/>
        </authorList>
    </citation>
    <scope>NUCLEOTIDE SEQUENCE [LARGE SCALE GENOMIC DNA]</scope>
    <source>
        <strain evidence="2 3">FT107W</strain>
    </source>
</reference>
<proteinExistence type="predicted"/>
<gene>
    <name evidence="2" type="ORF">GTP81_18610</name>
</gene>
<sequence length="333" mass="38920">MQFHAKRRQQFLNELAYNNEIKYFNEKGLPRFLKALHEPENDANDRDRISSVLADNIFSNYLLKYTAGESLDILRDNLIKVVEAFECATKYEREFEKSSEFPFFAFQEIDDFERIIQLISLAILLHRRELIPRIHSLIANSAYDGKDAMYEELITHDMPDRPYLDTWYHQVPYIHLLNATDDESSEGKISQLEQYLKIWYKSMQKATWHDSHLNMSEEGCGAYFGYWAIEAAAIVYLYNINDSSFRDHIVYPKDLVDFARELDKQTTSTLLTLEKLRVEGGKPCPQAGYWFTPAIPDSLRHFEQGEIMPVSADSHYGATIWQWSTEQSPPLSQ</sequence>
<dbReference type="Pfam" id="PF08929">
    <property type="entry name" value="PoNi_C"/>
    <property type="match status" value="1"/>
</dbReference>
<dbReference type="RefSeq" id="WP_161091288.1">
    <property type="nucleotide sequence ID" value="NZ_WWCV01000034.1"/>
</dbReference>